<sequence length="160" mass="17647">MPSNGPELRDIHLPQVSPWWPLAPGWWVLLALFALGVTVLVVALRRRAAWRRYVDASLADLREATARHAENGDALAFAAAASQLVRRVARMRDPRSVTLSGAAWRDALAAMTPAHDVAALAELDEAKYRRGADLDVARSAREVEAWVRAAMRRRRAHAAA</sequence>
<dbReference type="RefSeq" id="WP_166699706.1">
    <property type="nucleotide sequence ID" value="NZ_JAAQTL010000001.1"/>
</dbReference>
<evidence type="ECO:0000256" key="1">
    <source>
        <dbReference type="SAM" id="Phobius"/>
    </source>
</evidence>
<reference evidence="2 3" key="1">
    <citation type="journal article" date="2006" name="Int. J. Syst. Evol. Microbiol.">
        <title>Dyella yeojuensis sp. nov., isolated from greenhouse soil in Korea.</title>
        <authorList>
            <person name="Kim B.Y."/>
            <person name="Weon H.Y."/>
            <person name="Lee K.H."/>
            <person name="Seok S.J."/>
            <person name="Kwon S.W."/>
            <person name="Go S.J."/>
            <person name="Stackebrandt E."/>
        </authorList>
    </citation>
    <scope>NUCLEOTIDE SEQUENCE [LARGE SCALE GENOMIC DNA]</scope>
    <source>
        <strain evidence="2 3">DSM 17673</strain>
    </source>
</reference>
<keyword evidence="1" id="KW-1133">Transmembrane helix</keyword>
<evidence type="ECO:0000313" key="3">
    <source>
        <dbReference type="Proteomes" id="UP000518878"/>
    </source>
</evidence>
<comment type="caution">
    <text evidence="2">The sequence shown here is derived from an EMBL/GenBank/DDBJ whole genome shotgun (WGS) entry which is preliminary data.</text>
</comment>
<keyword evidence="1" id="KW-0472">Membrane</keyword>
<dbReference type="Proteomes" id="UP000518878">
    <property type="component" value="Unassembled WGS sequence"/>
</dbReference>
<evidence type="ECO:0000313" key="2">
    <source>
        <dbReference type="EMBL" id="NID16028.1"/>
    </source>
</evidence>
<proteinExistence type="predicted"/>
<gene>
    <name evidence="2" type="ORF">HBF32_11215</name>
</gene>
<keyword evidence="1" id="KW-0812">Transmembrane</keyword>
<keyword evidence="3" id="KW-1185">Reference proteome</keyword>
<accession>A0A7X5QV85</accession>
<name>A0A7X5QV85_9GAMM</name>
<protein>
    <submittedName>
        <fullName evidence="2">DUF4381 domain-containing protein</fullName>
    </submittedName>
</protein>
<dbReference type="Pfam" id="PF14316">
    <property type="entry name" value="DUF4381"/>
    <property type="match status" value="1"/>
</dbReference>
<dbReference type="InterPro" id="IPR025489">
    <property type="entry name" value="DUF4381"/>
</dbReference>
<dbReference type="EMBL" id="JAAQTL010000001">
    <property type="protein sequence ID" value="NID16028.1"/>
    <property type="molecule type" value="Genomic_DNA"/>
</dbReference>
<organism evidence="2 3">
    <name type="scientific">Luteibacter yeojuensis</name>
    <dbReference type="NCBI Taxonomy" id="345309"/>
    <lineage>
        <taxon>Bacteria</taxon>
        <taxon>Pseudomonadati</taxon>
        <taxon>Pseudomonadota</taxon>
        <taxon>Gammaproteobacteria</taxon>
        <taxon>Lysobacterales</taxon>
        <taxon>Rhodanobacteraceae</taxon>
        <taxon>Luteibacter</taxon>
    </lineage>
</organism>
<feature type="transmembrane region" description="Helical" evidence="1">
    <location>
        <begin position="26"/>
        <end position="44"/>
    </location>
</feature>
<dbReference type="AlphaFoldDB" id="A0A7X5QV85"/>